<accession>V8C6Y7</accession>
<dbReference type="GO" id="GO:0046872">
    <property type="term" value="F:metal ion binding"/>
    <property type="evidence" value="ECO:0007669"/>
    <property type="project" value="UniProtKB-KW"/>
</dbReference>
<dbReference type="Proteomes" id="UP000018731">
    <property type="component" value="Unassembled WGS sequence"/>
</dbReference>
<feature type="disulfide bond" description="Redox-active" evidence="3">
    <location>
        <begin position="74"/>
        <end position="78"/>
    </location>
</feature>
<evidence type="ECO:0000313" key="5">
    <source>
        <dbReference type="EMBL" id="ETD22800.1"/>
    </source>
</evidence>
<keyword evidence="2" id="KW-0479">Metal-binding</keyword>
<keyword evidence="4" id="KW-0812">Transmembrane</keyword>
<comment type="similarity">
    <text evidence="1">Belongs to the SCO1/2 family.</text>
</comment>
<proteinExistence type="inferred from homology"/>
<evidence type="ECO:0000313" key="6">
    <source>
        <dbReference type="Proteomes" id="UP000018731"/>
    </source>
</evidence>
<dbReference type="EMBL" id="AZJI01000007">
    <property type="protein sequence ID" value="ETD22800.1"/>
    <property type="molecule type" value="Genomic_DNA"/>
</dbReference>
<organism evidence="5 6">
    <name type="scientific">Helicobacter macacae MIT 99-5501</name>
    <dbReference type="NCBI Taxonomy" id="1357400"/>
    <lineage>
        <taxon>Bacteria</taxon>
        <taxon>Pseudomonadati</taxon>
        <taxon>Campylobacterota</taxon>
        <taxon>Epsilonproteobacteria</taxon>
        <taxon>Campylobacterales</taxon>
        <taxon>Helicobacteraceae</taxon>
        <taxon>Helicobacter</taxon>
    </lineage>
</organism>
<feature type="transmembrane region" description="Helical" evidence="4">
    <location>
        <begin position="16"/>
        <end position="37"/>
    </location>
</feature>
<protein>
    <recommendedName>
        <fullName evidence="7">Thioredoxin domain-containing protein</fullName>
    </recommendedName>
</protein>
<sequence length="197" mass="22196">MAETIKPPKSNPNSGIFRALGILLSIAFLGALAYWSVQKSHSYDFKGAKSMQGVVDMANFDGKYKIVYFGFLSCPDVCPTTLQLLADALENLQDSSEIVLLFVSLDPKRDSLSAIDSYAKHFYARSYGLIFEEEDLEAIKKTYGVHSRKIEQKDSALEYTIEHSSVVYLFDKKGRLIEEVRNLAEIENSLKNLISRH</sequence>
<feature type="binding site" evidence="2">
    <location>
        <position position="163"/>
    </location>
    <ligand>
        <name>Cu cation</name>
        <dbReference type="ChEBI" id="CHEBI:23378"/>
    </ligand>
</feature>
<dbReference type="AlphaFoldDB" id="V8C6Y7"/>
<keyword evidence="4" id="KW-0472">Membrane</keyword>
<dbReference type="Pfam" id="PF02630">
    <property type="entry name" value="SCO1-SenC"/>
    <property type="match status" value="1"/>
</dbReference>
<evidence type="ECO:0000256" key="1">
    <source>
        <dbReference type="ARBA" id="ARBA00010996"/>
    </source>
</evidence>
<dbReference type="STRING" id="1357400.HMPREF2086_01599"/>
<dbReference type="PANTHER" id="PTHR12151">
    <property type="entry name" value="ELECTRON TRANSPORT PROTIN SCO1/SENC FAMILY MEMBER"/>
    <property type="match status" value="1"/>
</dbReference>
<dbReference type="InterPro" id="IPR036249">
    <property type="entry name" value="Thioredoxin-like_sf"/>
</dbReference>
<evidence type="ECO:0008006" key="7">
    <source>
        <dbReference type="Google" id="ProtNLM"/>
    </source>
</evidence>
<dbReference type="InterPro" id="IPR003782">
    <property type="entry name" value="SCO1/SenC"/>
</dbReference>
<keyword evidence="6" id="KW-1185">Reference proteome</keyword>
<dbReference type="CDD" id="cd02968">
    <property type="entry name" value="SCO"/>
    <property type="match status" value="1"/>
</dbReference>
<keyword evidence="4" id="KW-1133">Transmembrane helix</keyword>
<dbReference type="PATRIC" id="fig|1357400.3.peg.2148"/>
<evidence type="ECO:0000256" key="4">
    <source>
        <dbReference type="SAM" id="Phobius"/>
    </source>
</evidence>
<name>V8C6Y7_9HELI</name>
<dbReference type="HOGENOM" id="CLU_050131_3_3_7"/>
<keyword evidence="3" id="KW-1015">Disulfide bond</keyword>
<dbReference type="PANTHER" id="PTHR12151:SF25">
    <property type="entry name" value="LINALOOL DEHYDRATASE_ISOMERASE DOMAIN-CONTAINING PROTEIN"/>
    <property type="match status" value="1"/>
</dbReference>
<feature type="binding site" evidence="2">
    <location>
        <position position="74"/>
    </location>
    <ligand>
        <name>Cu cation</name>
        <dbReference type="ChEBI" id="CHEBI:23378"/>
    </ligand>
</feature>
<dbReference type="Gene3D" id="3.40.30.10">
    <property type="entry name" value="Glutaredoxin"/>
    <property type="match status" value="1"/>
</dbReference>
<dbReference type="eggNOG" id="COG1999">
    <property type="taxonomic scope" value="Bacteria"/>
</dbReference>
<gene>
    <name evidence="5" type="ORF">HMPREF2086_01599</name>
</gene>
<dbReference type="SUPFAM" id="SSF52833">
    <property type="entry name" value="Thioredoxin-like"/>
    <property type="match status" value="1"/>
</dbReference>
<evidence type="ECO:0000256" key="3">
    <source>
        <dbReference type="PIRSR" id="PIRSR603782-2"/>
    </source>
</evidence>
<reference evidence="5 6" key="1">
    <citation type="journal article" date="2014" name="Genome Announc.">
        <title>Draft genome sequences of six enterohepatic helicobacter species isolated from humans and one from rhesus macaques.</title>
        <authorList>
            <person name="Shen Z."/>
            <person name="Sheh A."/>
            <person name="Young S.K."/>
            <person name="Abouelliel A."/>
            <person name="Ward D.V."/>
            <person name="Earl A.M."/>
            <person name="Fox J.G."/>
        </authorList>
    </citation>
    <scope>NUCLEOTIDE SEQUENCE [LARGE SCALE GENOMIC DNA]</scope>
    <source>
        <strain evidence="5 6">MIT 99-5501</strain>
    </source>
</reference>
<keyword evidence="2" id="KW-0186">Copper</keyword>
<dbReference type="OrthoDB" id="9790194at2"/>
<evidence type="ECO:0000256" key="2">
    <source>
        <dbReference type="PIRSR" id="PIRSR603782-1"/>
    </source>
</evidence>
<comment type="caution">
    <text evidence="5">The sequence shown here is derived from an EMBL/GenBank/DDBJ whole genome shotgun (WGS) entry which is preliminary data.</text>
</comment>
<dbReference type="RefSeq" id="WP_023928334.1">
    <property type="nucleotide sequence ID" value="NZ_KI669455.1"/>
</dbReference>
<feature type="binding site" evidence="2">
    <location>
        <position position="78"/>
    </location>
    <ligand>
        <name>Cu cation</name>
        <dbReference type="ChEBI" id="CHEBI:23378"/>
    </ligand>
</feature>